<gene>
    <name evidence="3" type="ORF">DWF34_09880</name>
</gene>
<evidence type="ECO:0000256" key="2">
    <source>
        <dbReference type="ARBA" id="ARBA00022649"/>
    </source>
</evidence>
<comment type="similarity">
    <text evidence="1">Belongs to the RelE toxin family.</text>
</comment>
<dbReference type="SUPFAM" id="SSF143011">
    <property type="entry name" value="RelE-like"/>
    <property type="match status" value="1"/>
</dbReference>
<proteinExistence type="inferred from homology"/>
<sequence length="91" mass="10636">MREIKWRKIALNDLLGIVDYIASDNPDAAQRLHDEIKQKVSALAENPLLYRTGRVPDTREMTVRNHYVVVYGFDEKKVYVLRVLHTAQSWP</sequence>
<reference evidence="3" key="1">
    <citation type="submission" date="2018-07" db="EMBL/GenBank/DDBJ databases">
        <authorList>
            <consortium name="PulseNet: The National Subtyping Network for Foodborne Disease Surveillance"/>
            <person name="Tarr C.L."/>
            <person name="Trees E."/>
            <person name="Katz L.S."/>
            <person name="Carleton-Romer H.A."/>
            <person name="Stroika S."/>
            <person name="Kucerova Z."/>
            <person name="Roache K.F."/>
            <person name="Sabol A.L."/>
            <person name="Besser J."/>
            <person name="Gerner-Smidt P."/>
        </authorList>
    </citation>
    <scope>NUCLEOTIDE SEQUENCE</scope>
    <source>
        <strain evidence="3">PNUSAS020861</strain>
    </source>
</reference>
<comment type="caution">
    <text evidence="3">The sequence shown here is derived from an EMBL/GenBank/DDBJ whole genome shotgun (WGS) entry which is preliminary data.</text>
</comment>
<dbReference type="InterPro" id="IPR007712">
    <property type="entry name" value="RelE/ParE_toxin"/>
</dbReference>
<dbReference type="NCBIfam" id="TIGR02385">
    <property type="entry name" value="RelE_StbE"/>
    <property type="match status" value="1"/>
</dbReference>
<evidence type="ECO:0000256" key="1">
    <source>
        <dbReference type="ARBA" id="ARBA00006226"/>
    </source>
</evidence>
<evidence type="ECO:0000313" key="3">
    <source>
        <dbReference type="EMBL" id="EBN6115353.1"/>
    </source>
</evidence>
<organism evidence="3">
    <name type="scientific">Salmonella enterica</name>
    <name type="common">Salmonella choleraesuis</name>
    <dbReference type="NCBI Taxonomy" id="28901"/>
    <lineage>
        <taxon>Bacteria</taxon>
        <taxon>Pseudomonadati</taxon>
        <taxon>Pseudomonadota</taxon>
        <taxon>Gammaproteobacteria</taxon>
        <taxon>Enterobacterales</taxon>
        <taxon>Enterobacteriaceae</taxon>
        <taxon>Salmonella</taxon>
    </lineage>
</organism>
<dbReference type="Pfam" id="PF05016">
    <property type="entry name" value="ParE_toxin"/>
    <property type="match status" value="1"/>
</dbReference>
<dbReference type="Gene3D" id="3.30.2310.20">
    <property type="entry name" value="RelE-like"/>
    <property type="match status" value="1"/>
</dbReference>
<dbReference type="PANTHER" id="PTHR33755:SF5">
    <property type="entry name" value="TYPE II TOXIN-ANTITOXIN SYSTEM RELE_PARE FAMILY TOXIN"/>
    <property type="match status" value="1"/>
</dbReference>
<dbReference type="InterPro" id="IPR035093">
    <property type="entry name" value="RelE/ParE_toxin_dom_sf"/>
</dbReference>
<name>A0A5T8J003_SALER</name>
<dbReference type="RefSeq" id="WP_080067333.1">
    <property type="nucleotide sequence ID" value="NZ_MYOK01000018.1"/>
</dbReference>
<dbReference type="EMBL" id="AAGGEZ010000011">
    <property type="protein sequence ID" value="EBN6115353.1"/>
    <property type="molecule type" value="Genomic_DNA"/>
</dbReference>
<dbReference type="InterPro" id="IPR051803">
    <property type="entry name" value="TA_system_RelE-like_toxin"/>
</dbReference>
<protein>
    <submittedName>
        <fullName evidence="3">Type II toxin-antitoxin system mRNA interferase toxin, RelE/StbE family</fullName>
    </submittedName>
</protein>
<dbReference type="PANTHER" id="PTHR33755">
    <property type="entry name" value="TOXIN PARE1-RELATED"/>
    <property type="match status" value="1"/>
</dbReference>
<dbReference type="AlphaFoldDB" id="A0A5T8J003"/>
<keyword evidence="2" id="KW-1277">Toxin-antitoxin system</keyword>
<accession>A0A5T8J003</accession>